<dbReference type="Gene3D" id="1.10.10.60">
    <property type="entry name" value="Homeodomain-like"/>
    <property type="match status" value="1"/>
</dbReference>
<dbReference type="RefSeq" id="WP_211938691.1">
    <property type="nucleotide sequence ID" value="NZ_CP073078.1"/>
</dbReference>
<evidence type="ECO:0000313" key="6">
    <source>
        <dbReference type="Proteomes" id="UP000676409"/>
    </source>
</evidence>
<evidence type="ECO:0000259" key="4">
    <source>
        <dbReference type="PROSITE" id="PS01124"/>
    </source>
</evidence>
<sequence>MREATVRTSALRAWVCEAEQRGAGFGPADLAPFGNRGVDLPTDGEISLRRFVEITEAVTRACGDAFLGWSLGLGFDIAGLGETGEAVASSQRLRGALQRLADYFSILQDAGDVRFEVAAESVILSYRILDPDIWPRTQDALFTLGIFAKIIRSAVGADWSSAEITLEADTPELRRDAARVMGARCLFNGETNQIRLPASLLDRPLNLAAGQRAPNHARLSRLVASRRRRISTSVRVKWQIFQDLNEVGFSQESVSRTLGMSSRTLRRKLAEEGRSFQSLLDECRMRLAAFEFLVRPDVSIAQTALRLGYSEHSTFTRAFLRWSGMPPQSYIRCSRAAFGPSA</sequence>
<evidence type="ECO:0000256" key="1">
    <source>
        <dbReference type="ARBA" id="ARBA00023015"/>
    </source>
</evidence>
<keyword evidence="3" id="KW-0804">Transcription</keyword>
<dbReference type="PROSITE" id="PS01124">
    <property type="entry name" value="HTH_ARAC_FAMILY_2"/>
    <property type="match status" value="1"/>
</dbReference>
<dbReference type="SUPFAM" id="SSF46689">
    <property type="entry name" value="Homeodomain-like"/>
    <property type="match status" value="1"/>
</dbReference>
<dbReference type="PANTHER" id="PTHR47894">
    <property type="entry name" value="HTH-TYPE TRANSCRIPTIONAL REGULATOR GADX"/>
    <property type="match status" value="1"/>
</dbReference>
<organism evidence="5 6">
    <name type="scientific">Phenylobacterium montanum</name>
    <dbReference type="NCBI Taxonomy" id="2823693"/>
    <lineage>
        <taxon>Bacteria</taxon>
        <taxon>Pseudomonadati</taxon>
        <taxon>Pseudomonadota</taxon>
        <taxon>Alphaproteobacteria</taxon>
        <taxon>Caulobacterales</taxon>
        <taxon>Caulobacteraceae</taxon>
        <taxon>Phenylobacterium</taxon>
    </lineage>
</organism>
<dbReference type="SMART" id="SM00342">
    <property type="entry name" value="HTH_ARAC"/>
    <property type="match status" value="1"/>
</dbReference>
<dbReference type="AlphaFoldDB" id="A0A975G0Q3"/>
<protein>
    <submittedName>
        <fullName evidence="5">AraC family transcriptional regulator ligand-binding domain-containing protein</fullName>
    </submittedName>
</protein>
<keyword evidence="6" id="KW-1185">Reference proteome</keyword>
<dbReference type="EMBL" id="CP073078">
    <property type="protein sequence ID" value="QUD88641.1"/>
    <property type="molecule type" value="Genomic_DNA"/>
</dbReference>
<evidence type="ECO:0000256" key="3">
    <source>
        <dbReference type="ARBA" id="ARBA00023163"/>
    </source>
</evidence>
<dbReference type="InterPro" id="IPR009057">
    <property type="entry name" value="Homeodomain-like_sf"/>
</dbReference>
<dbReference type="Pfam" id="PF12833">
    <property type="entry name" value="HTH_18"/>
    <property type="match status" value="1"/>
</dbReference>
<dbReference type="GO" id="GO:0000976">
    <property type="term" value="F:transcription cis-regulatory region binding"/>
    <property type="evidence" value="ECO:0007669"/>
    <property type="project" value="TreeGrafter"/>
</dbReference>
<proteinExistence type="predicted"/>
<gene>
    <name evidence="5" type="ORF">KCG34_01775</name>
</gene>
<feature type="domain" description="HTH araC/xylS-type" evidence="4">
    <location>
        <begin position="234"/>
        <end position="333"/>
    </location>
</feature>
<evidence type="ECO:0000256" key="2">
    <source>
        <dbReference type="ARBA" id="ARBA00023125"/>
    </source>
</evidence>
<dbReference type="GO" id="GO:0003700">
    <property type="term" value="F:DNA-binding transcription factor activity"/>
    <property type="evidence" value="ECO:0007669"/>
    <property type="project" value="InterPro"/>
</dbReference>
<dbReference type="KEGG" id="caul:KCG34_01775"/>
<dbReference type="PANTHER" id="PTHR47894:SF4">
    <property type="entry name" value="HTH-TYPE TRANSCRIPTIONAL REGULATOR GADX"/>
    <property type="match status" value="1"/>
</dbReference>
<dbReference type="Proteomes" id="UP000676409">
    <property type="component" value="Chromosome"/>
</dbReference>
<dbReference type="GO" id="GO:0005829">
    <property type="term" value="C:cytosol"/>
    <property type="evidence" value="ECO:0007669"/>
    <property type="project" value="TreeGrafter"/>
</dbReference>
<reference evidence="5" key="1">
    <citation type="submission" date="2021-04" db="EMBL/GenBank/DDBJ databases">
        <title>The complete genome sequence of Caulobacter sp. S6.</title>
        <authorList>
            <person name="Tang Y."/>
            <person name="Ouyang W."/>
            <person name="Liu Q."/>
            <person name="Huang B."/>
            <person name="Guo Z."/>
            <person name="Lei P."/>
        </authorList>
    </citation>
    <scope>NUCLEOTIDE SEQUENCE</scope>
    <source>
        <strain evidence="5">S6</strain>
    </source>
</reference>
<evidence type="ECO:0000313" key="5">
    <source>
        <dbReference type="EMBL" id="QUD88641.1"/>
    </source>
</evidence>
<keyword evidence="1" id="KW-0805">Transcription regulation</keyword>
<keyword evidence="2" id="KW-0238">DNA-binding</keyword>
<dbReference type="InterPro" id="IPR018060">
    <property type="entry name" value="HTH_AraC"/>
</dbReference>
<dbReference type="Pfam" id="PF12625">
    <property type="entry name" value="Arabinose_bd"/>
    <property type="match status" value="1"/>
</dbReference>
<name>A0A975G0Q3_9CAUL</name>
<accession>A0A975G0Q3</accession>
<dbReference type="InterPro" id="IPR032687">
    <property type="entry name" value="AraC-type_N"/>
</dbReference>